<dbReference type="GO" id="GO:0016747">
    <property type="term" value="F:acyltransferase activity, transferring groups other than amino-acyl groups"/>
    <property type="evidence" value="ECO:0007669"/>
    <property type="project" value="InterPro"/>
</dbReference>
<protein>
    <submittedName>
        <fullName evidence="3">GNAT family N-acetyltransferase</fullName>
    </submittedName>
</protein>
<dbReference type="SUPFAM" id="SSF55729">
    <property type="entry name" value="Acyl-CoA N-acyltransferases (Nat)"/>
    <property type="match status" value="1"/>
</dbReference>
<accession>A0A5P2BUK4</accession>
<dbReference type="Gene3D" id="3.40.630.30">
    <property type="match status" value="1"/>
</dbReference>
<evidence type="ECO:0000259" key="2">
    <source>
        <dbReference type="PROSITE" id="PS51186"/>
    </source>
</evidence>
<reference evidence="3 4" key="1">
    <citation type="submission" date="2018-05" db="EMBL/GenBank/DDBJ databases">
        <title>Streptomyces venezuelae.</title>
        <authorList>
            <person name="Kim W."/>
            <person name="Lee N."/>
            <person name="Cho B.-K."/>
        </authorList>
    </citation>
    <scope>NUCLEOTIDE SEQUENCE [LARGE SCALE GENOMIC DNA]</scope>
    <source>
        <strain evidence="3 4">ATCC 14584</strain>
    </source>
</reference>
<dbReference type="Pfam" id="PF00583">
    <property type="entry name" value="Acetyltransf_1"/>
    <property type="match status" value="1"/>
</dbReference>
<organism evidence="3 4">
    <name type="scientific">Streptomyces venezuelae</name>
    <dbReference type="NCBI Taxonomy" id="54571"/>
    <lineage>
        <taxon>Bacteria</taxon>
        <taxon>Bacillati</taxon>
        <taxon>Actinomycetota</taxon>
        <taxon>Actinomycetes</taxon>
        <taxon>Kitasatosporales</taxon>
        <taxon>Streptomycetaceae</taxon>
        <taxon>Streptomyces</taxon>
    </lineage>
</organism>
<gene>
    <name evidence="3" type="ORF">DEJ48_12735</name>
</gene>
<dbReference type="PROSITE" id="PS51186">
    <property type="entry name" value="GNAT"/>
    <property type="match status" value="1"/>
</dbReference>
<dbReference type="OrthoDB" id="7057833at2"/>
<dbReference type="InterPro" id="IPR016181">
    <property type="entry name" value="Acyl_CoA_acyltransferase"/>
</dbReference>
<dbReference type="InterPro" id="IPR052523">
    <property type="entry name" value="Trichothecene_AcTrans"/>
</dbReference>
<evidence type="ECO:0000256" key="1">
    <source>
        <dbReference type="SAM" id="MobiDB-lite"/>
    </source>
</evidence>
<dbReference type="InterPro" id="IPR000182">
    <property type="entry name" value="GNAT_dom"/>
</dbReference>
<dbReference type="EMBL" id="CP029192">
    <property type="protein sequence ID" value="QES34144.1"/>
    <property type="molecule type" value="Genomic_DNA"/>
</dbReference>
<name>A0A5P2BUK4_STRVZ</name>
<sequence>MSRMSIPDAQETARPTPTAATADDAAAIGRTLALAFDDDPMMRWFFPDEAAREAGLGRYFATLLTRQYVRHGLCEHTSAAASFWVPPGAQDKALPDAETLAELSEILGDRASLYRESVAAAAEHGPEEPHWYLAVLGADPAVQGQGHGSALLRSGLARADEAGLPVYLESSKPANLPVYEHFGFTVLGEARLPDGGPTLWPMRRAPRPRTDA</sequence>
<feature type="region of interest" description="Disordered" evidence="1">
    <location>
        <begin position="1"/>
        <end position="21"/>
    </location>
</feature>
<dbReference type="PANTHER" id="PTHR42791:SF1">
    <property type="entry name" value="N-ACETYLTRANSFERASE DOMAIN-CONTAINING PROTEIN"/>
    <property type="match status" value="1"/>
</dbReference>
<feature type="domain" description="N-acetyltransferase" evidence="2">
    <location>
        <begin position="63"/>
        <end position="206"/>
    </location>
</feature>
<dbReference type="Proteomes" id="UP000322927">
    <property type="component" value="Chromosome"/>
</dbReference>
<feature type="compositionally biased region" description="Low complexity" evidence="1">
    <location>
        <begin position="12"/>
        <end position="21"/>
    </location>
</feature>
<evidence type="ECO:0000313" key="4">
    <source>
        <dbReference type="Proteomes" id="UP000322927"/>
    </source>
</evidence>
<proteinExistence type="predicted"/>
<evidence type="ECO:0000313" key="3">
    <source>
        <dbReference type="EMBL" id="QES34144.1"/>
    </source>
</evidence>
<dbReference type="AlphaFoldDB" id="A0A5P2BUK4"/>
<dbReference type="CDD" id="cd04301">
    <property type="entry name" value="NAT_SF"/>
    <property type="match status" value="1"/>
</dbReference>
<keyword evidence="3" id="KW-0808">Transferase</keyword>
<dbReference type="PANTHER" id="PTHR42791">
    <property type="entry name" value="GNAT FAMILY ACETYLTRANSFERASE"/>
    <property type="match status" value="1"/>
</dbReference>